<dbReference type="InterPro" id="IPR053123">
    <property type="entry name" value="CPG4-like"/>
</dbReference>
<organism evidence="3 4">
    <name type="scientific">Pristionchus entomophagus</name>
    <dbReference type="NCBI Taxonomy" id="358040"/>
    <lineage>
        <taxon>Eukaryota</taxon>
        <taxon>Metazoa</taxon>
        <taxon>Ecdysozoa</taxon>
        <taxon>Nematoda</taxon>
        <taxon>Chromadorea</taxon>
        <taxon>Rhabditida</taxon>
        <taxon>Rhabditina</taxon>
        <taxon>Diplogasteromorpha</taxon>
        <taxon>Diplogasteroidea</taxon>
        <taxon>Neodiplogasteridae</taxon>
        <taxon>Pristionchus</taxon>
    </lineage>
</organism>
<feature type="chain" id="PRO_5043562904" description="Chondroitin proteoglycan 4 domain-containing protein" evidence="1">
    <location>
        <begin position="32"/>
        <end position="264"/>
    </location>
</feature>
<evidence type="ECO:0000259" key="2">
    <source>
        <dbReference type="Pfam" id="PF15481"/>
    </source>
</evidence>
<gene>
    <name evidence="3" type="ORF">PENTCL1PPCAC_15581</name>
</gene>
<feature type="non-terminal residue" evidence="3">
    <location>
        <position position="1"/>
    </location>
</feature>
<feature type="domain" description="Chondroitin proteoglycan 4" evidence="2">
    <location>
        <begin position="61"/>
        <end position="153"/>
    </location>
</feature>
<accession>A0AAV5TCW2</accession>
<dbReference type="PANTHER" id="PTHR37442">
    <property type="entry name" value="F18A1.7 PROTEIN-RELATED"/>
    <property type="match status" value="1"/>
</dbReference>
<name>A0AAV5TCW2_9BILA</name>
<evidence type="ECO:0000313" key="4">
    <source>
        <dbReference type="Proteomes" id="UP001432027"/>
    </source>
</evidence>
<keyword evidence="4" id="KW-1185">Reference proteome</keyword>
<dbReference type="PANTHER" id="PTHR37442:SF1">
    <property type="entry name" value="CHONDROITIN PROTEOGLYCAN 4 DOMAIN-CONTAINING PROTEIN"/>
    <property type="match status" value="1"/>
</dbReference>
<dbReference type="Proteomes" id="UP001432027">
    <property type="component" value="Unassembled WGS sequence"/>
</dbReference>
<feature type="signal peptide" evidence="1">
    <location>
        <begin position="1"/>
        <end position="31"/>
    </location>
</feature>
<protein>
    <recommendedName>
        <fullName evidence="2">Chondroitin proteoglycan 4 domain-containing protein</fullName>
    </recommendedName>
</protein>
<dbReference type="AlphaFoldDB" id="A0AAV5TCW2"/>
<dbReference type="InterPro" id="IPR029153">
    <property type="entry name" value="CPG4"/>
</dbReference>
<dbReference type="EMBL" id="BTSX01000004">
    <property type="protein sequence ID" value="GMS93406.1"/>
    <property type="molecule type" value="Genomic_DNA"/>
</dbReference>
<evidence type="ECO:0000256" key="1">
    <source>
        <dbReference type="SAM" id="SignalP"/>
    </source>
</evidence>
<proteinExistence type="predicted"/>
<reference evidence="3" key="1">
    <citation type="submission" date="2023-10" db="EMBL/GenBank/DDBJ databases">
        <title>Genome assembly of Pristionchus species.</title>
        <authorList>
            <person name="Yoshida K."/>
            <person name="Sommer R.J."/>
        </authorList>
    </citation>
    <scope>NUCLEOTIDE SEQUENCE</scope>
    <source>
        <strain evidence="3">RS0144</strain>
    </source>
</reference>
<sequence length="264" mass="28771">VVLAQFPIRLAMFPRASSVLCALLLIGSVSCARPKKPTKRQDNAPNVNVSTLLAAVGTPYCMKPCIGGLALEMKKILSLTDTTVHLDDLCREYALAEQCLDKRMWCRMRNIFDVGTSGIEHACVTKKSDYAKQKPCLKKHLDGILQSCDATCHVRQELATLSSASTIQTASRAGGNLFMVAKQLAPFCTAVRCGLTCVVKAANAACPKSGSLMLDSFLQPFDKAAALYDKAPQMTRKLVRGHLKEDCLSLIDTKKLAEMRKGKF</sequence>
<evidence type="ECO:0000313" key="3">
    <source>
        <dbReference type="EMBL" id="GMS93406.1"/>
    </source>
</evidence>
<dbReference type="Pfam" id="PF15481">
    <property type="entry name" value="CPG4"/>
    <property type="match status" value="1"/>
</dbReference>
<keyword evidence="1" id="KW-0732">Signal</keyword>
<comment type="caution">
    <text evidence="3">The sequence shown here is derived from an EMBL/GenBank/DDBJ whole genome shotgun (WGS) entry which is preliminary data.</text>
</comment>